<evidence type="ECO:0000256" key="3">
    <source>
        <dbReference type="ARBA" id="ARBA00022448"/>
    </source>
</evidence>
<dbReference type="InterPro" id="IPR000425">
    <property type="entry name" value="MIP"/>
</dbReference>
<feature type="transmembrane region" description="Helical" evidence="8">
    <location>
        <begin position="42"/>
        <end position="60"/>
    </location>
</feature>
<sequence>MECSVLTKFVFELIGTMVMILMGDGVCACVTLNKSKGQNSGWVVITLAWGLAVMCGVLIAGPYTGAHLNPAVTLGLAIAGLFPWNLVAPYVVAQMMGGALGAVMVWAVYKDHYDATPDGDAKLGTFCTIPAIRNYGRNCFVEMVATLVLVGIIIGFSTAGNKAGLAALGPIPVTLLIVALGMSLGGPTGYAMNPARDLSPRIVHALLPLKNKRDSDWAYAWVPVVGPLLGAAIAGALGLIWLAI</sequence>
<evidence type="ECO:0000256" key="6">
    <source>
        <dbReference type="ARBA" id="ARBA00023136"/>
    </source>
</evidence>
<evidence type="ECO:0000313" key="9">
    <source>
        <dbReference type="EMBL" id="MSS16863.1"/>
    </source>
</evidence>
<name>A0A6L5XC72_9BACT</name>
<dbReference type="PROSITE" id="PS00221">
    <property type="entry name" value="MIP"/>
    <property type="match status" value="1"/>
</dbReference>
<evidence type="ECO:0000313" key="10">
    <source>
        <dbReference type="Proteomes" id="UP000483362"/>
    </source>
</evidence>
<dbReference type="Gene3D" id="1.20.1080.10">
    <property type="entry name" value="Glycerol uptake facilitator protein"/>
    <property type="match status" value="1"/>
</dbReference>
<keyword evidence="4 7" id="KW-0812">Transmembrane</keyword>
<evidence type="ECO:0000256" key="2">
    <source>
        <dbReference type="ARBA" id="ARBA00006175"/>
    </source>
</evidence>
<dbReference type="RefSeq" id="WP_154328325.1">
    <property type="nucleotide sequence ID" value="NZ_CP045696.1"/>
</dbReference>
<reference evidence="9 10" key="1">
    <citation type="submission" date="2019-08" db="EMBL/GenBank/DDBJ databases">
        <title>In-depth cultivation of the pig gut microbiome towards novel bacterial diversity and tailored functional studies.</title>
        <authorList>
            <person name="Wylensek D."/>
            <person name="Hitch T.C.A."/>
            <person name="Clavel T."/>
        </authorList>
    </citation>
    <scope>NUCLEOTIDE SEQUENCE [LARGE SCALE GENOMIC DNA]</scope>
    <source>
        <strain evidence="9 10">Oil-RF-744-WCA-WT-10</strain>
    </source>
</reference>
<proteinExistence type="inferred from homology"/>
<evidence type="ECO:0000256" key="4">
    <source>
        <dbReference type="ARBA" id="ARBA00022692"/>
    </source>
</evidence>
<dbReference type="PANTHER" id="PTHR43829:SF9">
    <property type="entry name" value="AQUAPORIN-9"/>
    <property type="match status" value="1"/>
</dbReference>
<evidence type="ECO:0000256" key="7">
    <source>
        <dbReference type="RuleBase" id="RU000477"/>
    </source>
</evidence>
<dbReference type="Pfam" id="PF00230">
    <property type="entry name" value="MIP"/>
    <property type="match status" value="1"/>
</dbReference>
<feature type="transmembrane region" description="Helical" evidence="8">
    <location>
        <begin position="140"/>
        <end position="158"/>
    </location>
</feature>
<evidence type="ECO:0000256" key="1">
    <source>
        <dbReference type="ARBA" id="ARBA00004141"/>
    </source>
</evidence>
<protein>
    <submittedName>
        <fullName evidence="9">Aquaporin family protein</fullName>
    </submittedName>
</protein>
<accession>A0A6L5XC72</accession>
<dbReference type="PANTHER" id="PTHR43829">
    <property type="entry name" value="AQUAPORIN OR AQUAGLYCEROPORIN RELATED"/>
    <property type="match status" value="1"/>
</dbReference>
<dbReference type="GO" id="GO:0015254">
    <property type="term" value="F:glycerol channel activity"/>
    <property type="evidence" value="ECO:0007669"/>
    <property type="project" value="TreeGrafter"/>
</dbReference>
<evidence type="ECO:0000256" key="5">
    <source>
        <dbReference type="ARBA" id="ARBA00022989"/>
    </source>
</evidence>
<dbReference type="InterPro" id="IPR022357">
    <property type="entry name" value="MIP_CS"/>
</dbReference>
<dbReference type="InterPro" id="IPR023271">
    <property type="entry name" value="Aquaporin-like"/>
</dbReference>
<dbReference type="PRINTS" id="PR00783">
    <property type="entry name" value="MINTRINSICP"/>
</dbReference>
<dbReference type="Proteomes" id="UP000483362">
    <property type="component" value="Unassembled WGS sequence"/>
</dbReference>
<feature type="transmembrane region" description="Helical" evidence="8">
    <location>
        <begin position="6"/>
        <end position="30"/>
    </location>
</feature>
<keyword evidence="5 8" id="KW-1133">Transmembrane helix</keyword>
<gene>
    <name evidence="9" type="ORF">FYJ29_03655</name>
</gene>
<dbReference type="InterPro" id="IPR050363">
    <property type="entry name" value="MIP/Aquaporin"/>
</dbReference>
<comment type="similarity">
    <text evidence="2 7">Belongs to the MIP/aquaporin (TC 1.A.8) family.</text>
</comment>
<dbReference type="EMBL" id="VULT01000004">
    <property type="protein sequence ID" value="MSS16863.1"/>
    <property type="molecule type" value="Genomic_DNA"/>
</dbReference>
<feature type="transmembrane region" description="Helical" evidence="8">
    <location>
        <begin position="66"/>
        <end position="84"/>
    </location>
</feature>
<feature type="transmembrane region" description="Helical" evidence="8">
    <location>
        <begin position="165"/>
        <end position="184"/>
    </location>
</feature>
<keyword evidence="10" id="KW-1185">Reference proteome</keyword>
<dbReference type="SUPFAM" id="SSF81338">
    <property type="entry name" value="Aquaporin-like"/>
    <property type="match status" value="1"/>
</dbReference>
<dbReference type="AlphaFoldDB" id="A0A6L5XC72"/>
<organism evidence="9 10">
    <name type="scientific">Sodaliphilus pleomorphus</name>
    <dbReference type="NCBI Taxonomy" id="2606626"/>
    <lineage>
        <taxon>Bacteria</taxon>
        <taxon>Pseudomonadati</taxon>
        <taxon>Bacteroidota</taxon>
        <taxon>Bacteroidia</taxon>
        <taxon>Bacteroidales</taxon>
        <taxon>Muribaculaceae</taxon>
        <taxon>Sodaliphilus</taxon>
    </lineage>
</organism>
<comment type="caution">
    <text evidence="9">The sequence shown here is derived from an EMBL/GenBank/DDBJ whole genome shotgun (WGS) entry which is preliminary data.</text>
</comment>
<feature type="transmembrane region" description="Helical" evidence="8">
    <location>
        <begin position="218"/>
        <end position="243"/>
    </location>
</feature>
<dbReference type="NCBIfam" id="TIGR00861">
    <property type="entry name" value="MIP"/>
    <property type="match status" value="1"/>
</dbReference>
<dbReference type="GO" id="GO:0005886">
    <property type="term" value="C:plasma membrane"/>
    <property type="evidence" value="ECO:0007669"/>
    <property type="project" value="TreeGrafter"/>
</dbReference>
<comment type="subcellular location">
    <subcellularLocation>
        <location evidence="1">Membrane</location>
        <topology evidence="1">Multi-pass membrane protein</topology>
    </subcellularLocation>
</comment>
<evidence type="ECO:0000256" key="8">
    <source>
        <dbReference type="SAM" id="Phobius"/>
    </source>
</evidence>
<keyword evidence="3 7" id="KW-0813">Transport</keyword>
<keyword evidence="6 8" id="KW-0472">Membrane</keyword>